<sequence>MTDRENDKEPIDPIHGGLGSDDPFWPLYLKEAEKYDDMLVGKWDKKMETLLLFATLFSAIVTAFVIESSHNLQPDNAAITATAIVEIFPDEFQPTTNAYVVNFVWFVSLCLSIIVALLAGLVKQWCNRLRWDRTAPPCNQARIRQARFNNLIRWRTELVISALPVVMDAALALFLLGLLVFLHDLSYNIYVAALVITVITATFYFASGLKDGVAELEIQELIDINKASLHGQALTVLVNQALLVENDTEAALGDPDSVIDSATKEAVKIRFEHLGNLSIEKSPSIEVKIWALVGLSAWHDFIGYNRNRRFNQGKVVYELAKHLKWSLSSNLRNEVLRALTKEISYWDPTISTRNKKETLKYLINLIPEVPSELQPQLACMLAVLALNLNHGASYLAFPGSYNLPGISDMEPSDKAAETVMNYYAGKAERLTTDGLSLLLFALTGLMEYYEHCDFDDEAYQNMKKIAIQFQALDSLGKQYLIPITLSTGSGTETKSIDPRDYFVNTLLLYLKLPRTPQHSRHMDEVFSHLLKCINPKRQSRELVNYGSQIIPVVTQILIQTADIDLKTECLKTMISYWDSGPSLLYVRILLFYEVPTKLVQLIADQVNDPDKSQSENQSEGKGKCVARSSLSDNIFLPAVSEIFRRMGEQVQHFNDSDNERLASCMRSIIYVDLLWVFLDSLHMHDKLPAIHTQRNESGSSYNESNPNTIMLRGIRSYMEGASHQLSGEELLLKSMVAEYDKKQGESICA</sequence>
<dbReference type="EMBL" id="JATN01000322">
    <property type="protein sequence ID" value="EUC56640.1"/>
    <property type="molecule type" value="Genomic_DNA"/>
</dbReference>
<dbReference type="InterPro" id="IPR045338">
    <property type="entry name" value="DUF6535"/>
</dbReference>
<feature type="transmembrane region" description="Helical" evidence="1">
    <location>
        <begin position="187"/>
        <end position="206"/>
    </location>
</feature>
<organism evidence="3 4">
    <name type="scientific">Rhizoctonia solani AG-3 Rhs1AP</name>
    <dbReference type="NCBI Taxonomy" id="1086054"/>
    <lineage>
        <taxon>Eukaryota</taxon>
        <taxon>Fungi</taxon>
        <taxon>Dikarya</taxon>
        <taxon>Basidiomycota</taxon>
        <taxon>Agaricomycotina</taxon>
        <taxon>Agaricomycetes</taxon>
        <taxon>Cantharellales</taxon>
        <taxon>Ceratobasidiaceae</taxon>
        <taxon>Rhizoctonia</taxon>
    </lineage>
</organism>
<evidence type="ECO:0000259" key="2">
    <source>
        <dbReference type="Pfam" id="PF20153"/>
    </source>
</evidence>
<reference evidence="4" key="1">
    <citation type="journal article" date="2014" name="Genome Announc.">
        <title>Draft genome sequence of the plant-pathogenic soil fungus Rhizoctonia solani anastomosis group 3 strain Rhs1AP.</title>
        <authorList>
            <person name="Cubeta M.A."/>
            <person name="Thomas E."/>
            <person name="Dean R.A."/>
            <person name="Jabaji S."/>
            <person name="Neate S.M."/>
            <person name="Tavantzis S."/>
            <person name="Toda T."/>
            <person name="Vilgalys R."/>
            <person name="Bharathan N."/>
            <person name="Fedorova-Abrams N."/>
            <person name="Pakala S.B."/>
            <person name="Pakala S.M."/>
            <person name="Zafar N."/>
            <person name="Joardar V."/>
            <person name="Losada L."/>
            <person name="Nierman W.C."/>
        </authorList>
    </citation>
    <scope>NUCLEOTIDE SEQUENCE [LARGE SCALE GENOMIC DNA]</scope>
    <source>
        <strain evidence="4">AG-3</strain>
    </source>
</reference>
<dbReference type="Proteomes" id="UP000030108">
    <property type="component" value="Unassembled WGS sequence"/>
</dbReference>
<evidence type="ECO:0000313" key="4">
    <source>
        <dbReference type="Proteomes" id="UP000030108"/>
    </source>
</evidence>
<proteinExistence type="predicted"/>
<dbReference type="InterPro" id="IPR016024">
    <property type="entry name" value="ARM-type_fold"/>
</dbReference>
<dbReference type="SUPFAM" id="SSF48371">
    <property type="entry name" value="ARM repeat"/>
    <property type="match status" value="1"/>
</dbReference>
<keyword evidence="1" id="KW-0472">Membrane</keyword>
<feature type="domain" description="DUF6535" evidence="2">
    <location>
        <begin position="25"/>
        <end position="183"/>
    </location>
</feature>
<comment type="caution">
    <text evidence="3">The sequence shown here is derived from an EMBL/GenBank/DDBJ whole genome shotgun (WGS) entry which is preliminary data.</text>
</comment>
<evidence type="ECO:0000313" key="3">
    <source>
        <dbReference type="EMBL" id="EUC56640.1"/>
    </source>
</evidence>
<keyword evidence="1 3" id="KW-0812">Transmembrane</keyword>
<evidence type="ECO:0000256" key="1">
    <source>
        <dbReference type="SAM" id="Phobius"/>
    </source>
</evidence>
<keyword evidence="1" id="KW-1133">Transmembrane helix</keyword>
<accession>X8J3R8</accession>
<dbReference type="OrthoDB" id="3219854at2759"/>
<dbReference type="AlphaFoldDB" id="X8J3R8"/>
<name>X8J3R8_9AGAM</name>
<dbReference type="Pfam" id="PF20153">
    <property type="entry name" value="DUF6535"/>
    <property type="match status" value="1"/>
</dbReference>
<protein>
    <submittedName>
        <fullName evidence="3">Transmembrane protein, putative</fullName>
    </submittedName>
</protein>
<feature type="non-terminal residue" evidence="3">
    <location>
        <position position="749"/>
    </location>
</feature>
<gene>
    <name evidence="3" type="ORF">RSOL_190070</name>
</gene>
<feature type="transmembrane region" description="Helical" evidence="1">
    <location>
        <begin position="158"/>
        <end position="181"/>
    </location>
</feature>
<feature type="transmembrane region" description="Helical" evidence="1">
    <location>
        <begin position="49"/>
        <end position="66"/>
    </location>
</feature>
<feature type="transmembrane region" description="Helical" evidence="1">
    <location>
        <begin position="99"/>
        <end position="122"/>
    </location>
</feature>